<comment type="caution">
    <text evidence="1">The sequence shown here is derived from an EMBL/GenBank/DDBJ whole genome shotgun (WGS) entry which is preliminary data.</text>
</comment>
<accession>A0A8H9GVG6</accession>
<name>A0A8H9GVG6_9ACTN</name>
<dbReference type="SUPFAM" id="SSF69635">
    <property type="entry name" value="Type III secretory system chaperone-like"/>
    <property type="match status" value="1"/>
</dbReference>
<dbReference type="AlphaFoldDB" id="A0A8H9GVG6"/>
<evidence type="ECO:0000313" key="2">
    <source>
        <dbReference type="Proteomes" id="UP000653480"/>
    </source>
</evidence>
<organism evidence="1 2">
    <name type="scientific">Microbispora bryophytorum</name>
    <dbReference type="NCBI Taxonomy" id="1460882"/>
    <lineage>
        <taxon>Bacteria</taxon>
        <taxon>Bacillati</taxon>
        <taxon>Actinomycetota</taxon>
        <taxon>Actinomycetes</taxon>
        <taxon>Streptosporangiales</taxon>
        <taxon>Streptosporangiaceae</taxon>
        <taxon>Microbispora</taxon>
    </lineage>
</organism>
<evidence type="ECO:0008006" key="3">
    <source>
        <dbReference type="Google" id="ProtNLM"/>
    </source>
</evidence>
<dbReference type="InterPro" id="IPR019660">
    <property type="entry name" value="Put_sensory_transdc_reg_YbjN"/>
</dbReference>
<reference evidence="1" key="2">
    <citation type="submission" date="2020-09" db="EMBL/GenBank/DDBJ databases">
        <authorList>
            <person name="Sun Q."/>
            <person name="Zhou Y."/>
        </authorList>
    </citation>
    <scope>NUCLEOTIDE SEQUENCE</scope>
    <source>
        <strain evidence="1">CGMCC 4.7138</strain>
    </source>
</reference>
<gene>
    <name evidence="1" type="ORF">GCM10011574_12210</name>
</gene>
<dbReference type="EMBL" id="BMMN01000002">
    <property type="protein sequence ID" value="GGO02927.1"/>
    <property type="molecule type" value="Genomic_DNA"/>
</dbReference>
<protein>
    <recommendedName>
        <fullName evidence="3">YbjN domain-containing protein</fullName>
    </recommendedName>
</protein>
<reference evidence="1" key="1">
    <citation type="journal article" date="2014" name="Int. J. Syst. Evol. Microbiol.">
        <title>Complete genome sequence of Corynebacterium casei LMG S-19264T (=DSM 44701T), isolated from a smear-ripened cheese.</title>
        <authorList>
            <consortium name="US DOE Joint Genome Institute (JGI-PGF)"/>
            <person name="Walter F."/>
            <person name="Albersmeier A."/>
            <person name="Kalinowski J."/>
            <person name="Ruckert C."/>
        </authorList>
    </citation>
    <scope>NUCLEOTIDE SEQUENCE</scope>
    <source>
        <strain evidence="1">CGMCC 4.7138</strain>
    </source>
</reference>
<keyword evidence="2" id="KW-1185">Reference proteome</keyword>
<dbReference type="Proteomes" id="UP000653480">
    <property type="component" value="Unassembled WGS sequence"/>
</dbReference>
<dbReference type="Gene3D" id="3.30.1460.10">
    <property type="match status" value="1"/>
</dbReference>
<proteinExistence type="predicted"/>
<dbReference type="Pfam" id="PF10722">
    <property type="entry name" value="YbjN"/>
    <property type="match status" value="1"/>
</dbReference>
<sequence>MGGMRPDLEAVIASALESAELSYERPKPGAFLVRLPGQHKLATLTWLVIGDQALNVEAFFCRQPDENHAEFYRWLLHKNGSMYGVHFAVDDTGDVHLVGRLPLDAVTEEEIDRVLGCVLTYSDESFDRALELGFATSIRREWEWRVKRGESLANLQAFARVVES</sequence>
<evidence type="ECO:0000313" key="1">
    <source>
        <dbReference type="EMBL" id="GGO02927.1"/>
    </source>
</evidence>